<dbReference type="EMBL" id="LGAV01000001">
    <property type="protein sequence ID" value="KOS16437.1"/>
    <property type="molecule type" value="Genomic_DNA"/>
</dbReference>
<sequence>MAYVWHGALRQAFALQGGHAQVRRAFHRRRSLQAMPRELDRRWAPTYTPTPTPQDAVAGSTSSDVAHIFDQWDASALAWPPSTSSQLIDDDEEPMMPWTSPELVPERPLPELGQPSPIYDDVLEQWAEQDGEFDDESVSAMPAPALFLPTYASTSTSMAATLAPSIPQAQNVRDTYDWRTIATSQQGRALPGHVYTHFMGPRWSASRWIQARKSPPASLLRHTANQTARTVRRRRRVDPGTVEQAETQRTVVAARRYQQHWQRVLSYERAHHEDEQAEQRSRPLEERIALGVTIDGLMAFWQRERHFGRRVGIFKLPGSRRLPRHKLLAGSVVEIRPEPLATDMPPRVVTAEVLDVSATQIRVRFSEANEDLDLGAHDAWRMDRGERQTVHERIEAALNAMLYDPDDVARASTPERQYAHVGTPLRDVLLGLPARTSTSSLLAEDQRIHSWYQRYARPSPLVMDGDPDLGLNGSQLRAVAMMLKERVSLVQGPPGTGKTRTLVQTVCLLKSHFQVPHPILLAAHTNVAVDNLAEGCVRAGLRVVRAGSATASRTSLAPYTLEAHLAQHPSHAAWQAAEQRLRERQATRDQVLALLQAGGQGDATALREQLVRVKKSIAQLTAKSFMIRQRMHADILHSADVICTTAIAAGSSQLATIDFPIVFLDEGSMATEPIALIPLMKGCAQLGLVGDHKQLPPVLHSTEARQAGLSVSLFERLLEGRSVGTQHQTVRVPSTMLDEQFRMHPSLSHFPNHHFYEGALRNATSTALLEPYHSVFGAYDENGQPKPLTLVTHPPMGLETQNGAAPYNQPQADLVLELVCDMLERNEALQGHEIGIVTPYEAQVRLLQQMLAAAIPIAAGAVPDEAMRLWLSDDAIDILRALDPARAVDVAAIEVHTVDGFEGREKPVMVFSTVKASGGEAIGSAALYEARTNPSEAALARLAAMPMQRGGYVGFLADARRMNVALTRAQRQLLVVGNLETLLGARLSEQARHMVERSDVHVIRQYARWLLSQRCVVDVEQVRDRQLEEAILDEDESGNDSESNNAWQR</sequence>
<dbReference type="InterPro" id="IPR041679">
    <property type="entry name" value="DNA2/NAM7-like_C"/>
</dbReference>
<dbReference type="InterPro" id="IPR041677">
    <property type="entry name" value="DNA2/NAM7_AAA_11"/>
</dbReference>
<dbReference type="PANTHER" id="PTHR10887:SF517">
    <property type="entry name" value="RNA HELICASE NONSENSE MRNA REDUCING FACTOR"/>
    <property type="match status" value="1"/>
</dbReference>
<dbReference type="AlphaFoldDB" id="A0A0M8MTI2"/>
<dbReference type="Pfam" id="PF13087">
    <property type="entry name" value="AAA_12"/>
    <property type="match status" value="1"/>
</dbReference>
<dbReference type="OrthoDB" id="6513042at2759"/>
<proteinExistence type="predicted"/>
<organism evidence="3 4">
    <name type="scientific">Malassezia pachydermatis</name>
    <dbReference type="NCBI Taxonomy" id="77020"/>
    <lineage>
        <taxon>Eukaryota</taxon>
        <taxon>Fungi</taxon>
        <taxon>Dikarya</taxon>
        <taxon>Basidiomycota</taxon>
        <taxon>Ustilaginomycotina</taxon>
        <taxon>Malasseziomycetes</taxon>
        <taxon>Malasseziales</taxon>
        <taxon>Malasseziaceae</taxon>
        <taxon>Malassezia</taxon>
    </lineage>
</organism>
<accession>A0A0M8MTI2</accession>
<feature type="domain" description="DNA2/NAM7 helicase helicase" evidence="1">
    <location>
        <begin position="471"/>
        <end position="701"/>
    </location>
</feature>
<name>A0A0M8MTI2_9BASI</name>
<gene>
    <name evidence="3" type="ORF">Malapachy_3367</name>
</gene>
<dbReference type="GO" id="GO:0003724">
    <property type="term" value="F:RNA helicase activity"/>
    <property type="evidence" value="ECO:0007669"/>
    <property type="project" value="TreeGrafter"/>
</dbReference>
<evidence type="ECO:0000313" key="4">
    <source>
        <dbReference type="Proteomes" id="UP000037751"/>
    </source>
</evidence>
<dbReference type="VEuPathDB" id="FungiDB:Malapachy_3367"/>
<dbReference type="InterPro" id="IPR027417">
    <property type="entry name" value="P-loop_NTPase"/>
</dbReference>
<evidence type="ECO:0000259" key="1">
    <source>
        <dbReference type="Pfam" id="PF13086"/>
    </source>
</evidence>
<dbReference type="PANTHER" id="PTHR10887">
    <property type="entry name" value="DNA2/NAM7 HELICASE FAMILY"/>
    <property type="match status" value="1"/>
</dbReference>
<dbReference type="CDD" id="cd18808">
    <property type="entry name" value="SF1_C_Upf1"/>
    <property type="match status" value="1"/>
</dbReference>
<protein>
    <recommendedName>
        <fullName evidence="5">P-loop containing nucleoside triphosphate hydrolase protein</fullName>
    </recommendedName>
</protein>
<keyword evidence="4" id="KW-1185">Reference proteome</keyword>
<evidence type="ECO:0000259" key="2">
    <source>
        <dbReference type="Pfam" id="PF13087"/>
    </source>
</evidence>
<dbReference type="GeneID" id="28729715"/>
<dbReference type="InterPro" id="IPR047187">
    <property type="entry name" value="SF1_C_Upf1"/>
</dbReference>
<evidence type="ECO:0008006" key="5">
    <source>
        <dbReference type="Google" id="ProtNLM"/>
    </source>
</evidence>
<dbReference type="InterPro" id="IPR045055">
    <property type="entry name" value="DNA2/NAM7-like"/>
</dbReference>
<dbReference type="SUPFAM" id="SSF52540">
    <property type="entry name" value="P-loop containing nucleoside triphosphate hydrolases"/>
    <property type="match status" value="1"/>
</dbReference>
<dbReference type="Pfam" id="PF13086">
    <property type="entry name" value="AAA_11"/>
    <property type="match status" value="1"/>
</dbReference>
<reference evidence="3 4" key="1">
    <citation type="submission" date="2015-07" db="EMBL/GenBank/DDBJ databases">
        <title>Draft Genome Sequence of Malassezia furfur CBS1878 and Malassezia pachydermatis CBS1879.</title>
        <authorList>
            <person name="Triana S."/>
            <person name="Ohm R."/>
            <person name="Gonzalez A."/>
            <person name="DeCock H."/>
            <person name="Restrepo S."/>
            <person name="Celis A."/>
        </authorList>
    </citation>
    <scope>NUCLEOTIDE SEQUENCE [LARGE SCALE GENOMIC DNA]</scope>
    <source>
        <strain evidence="3 4">CBS 1879</strain>
    </source>
</reference>
<dbReference type="Proteomes" id="UP000037751">
    <property type="component" value="Unassembled WGS sequence"/>
</dbReference>
<dbReference type="GO" id="GO:0000184">
    <property type="term" value="P:nuclear-transcribed mRNA catabolic process, nonsense-mediated decay"/>
    <property type="evidence" value="ECO:0007669"/>
    <property type="project" value="TreeGrafter"/>
</dbReference>
<comment type="caution">
    <text evidence="3">The sequence shown here is derived from an EMBL/GenBank/DDBJ whole genome shotgun (WGS) entry which is preliminary data.</text>
</comment>
<evidence type="ECO:0000313" key="3">
    <source>
        <dbReference type="EMBL" id="KOS16437.1"/>
    </source>
</evidence>
<dbReference type="STRING" id="77020.A0A0M8MTI2"/>
<dbReference type="RefSeq" id="XP_017994069.1">
    <property type="nucleotide sequence ID" value="XM_018137839.1"/>
</dbReference>
<dbReference type="GO" id="GO:0005737">
    <property type="term" value="C:cytoplasm"/>
    <property type="evidence" value="ECO:0007669"/>
    <property type="project" value="TreeGrafter"/>
</dbReference>
<feature type="domain" description="DNA2/NAM7 helicase-like C-terminal" evidence="2">
    <location>
        <begin position="709"/>
        <end position="979"/>
    </location>
</feature>
<dbReference type="Gene3D" id="3.40.50.300">
    <property type="entry name" value="P-loop containing nucleotide triphosphate hydrolases"/>
    <property type="match status" value="2"/>
</dbReference>